<dbReference type="GO" id="GO:0046872">
    <property type="term" value="F:metal ion binding"/>
    <property type="evidence" value="ECO:0007669"/>
    <property type="project" value="UniProtKB-KW"/>
</dbReference>
<evidence type="ECO:0000256" key="1">
    <source>
        <dbReference type="ARBA" id="ARBA00006562"/>
    </source>
</evidence>
<evidence type="ECO:0000256" key="2">
    <source>
        <dbReference type="ARBA" id="ARBA00024458"/>
    </source>
</evidence>
<evidence type="ECO:0000313" key="9">
    <source>
        <dbReference type="Proteomes" id="UP000261620"/>
    </source>
</evidence>
<feature type="compositionally biased region" description="Basic residues" evidence="6">
    <location>
        <begin position="1"/>
        <end position="19"/>
    </location>
</feature>
<name>A0A3Q3WKS6_MOLML</name>
<evidence type="ECO:0000256" key="4">
    <source>
        <dbReference type="ARBA" id="ARBA00049418"/>
    </source>
</evidence>
<dbReference type="OMA" id="NEREACH"/>
<reference evidence="8" key="1">
    <citation type="submission" date="2025-08" db="UniProtKB">
        <authorList>
            <consortium name="Ensembl"/>
        </authorList>
    </citation>
    <scope>IDENTIFICATION</scope>
</reference>
<comment type="function">
    <text evidence="5">Decapping enzyme for NAD-capped RNAs: specifically hydrolyzes the nicotinamide adenine dinucleotide (NAD) cap from a subset of RNAs by removing the entire NAD moiety from the 5'-end of an NAD-capped RNA.</text>
</comment>
<dbReference type="GO" id="GO:0004518">
    <property type="term" value="F:nuclease activity"/>
    <property type="evidence" value="ECO:0007669"/>
    <property type="project" value="UniProtKB-KW"/>
</dbReference>
<feature type="domain" description="RAI1-like" evidence="7">
    <location>
        <begin position="64"/>
        <end position="250"/>
    </location>
</feature>
<dbReference type="AlphaFoldDB" id="A0A3Q3WKS6"/>
<dbReference type="GO" id="GO:0000166">
    <property type="term" value="F:nucleotide binding"/>
    <property type="evidence" value="ECO:0007669"/>
    <property type="project" value="UniProtKB-KW"/>
</dbReference>
<comment type="catalytic activity">
    <reaction evidence="4">
        <text>a 5'-end NAD(+)-phospho-ribonucleoside in snoRNA + H2O = a 5'-end phospho-ribonucleoside in snoRNA + NAD(+) + H(+)</text>
        <dbReference type="Rhea" id="RHEA:60892"/>
        <dbReference type="Rhea" id="RHEA-COMP:15699"/>
        <dbReference type="Rhea" id="RHEA-COMP:15700"/>
        <dbReference type="ChEBI" id="CHEBI:15377"/>
        <dbReference type="ChEBI" id="CHEBI:15378"/>
        <dbReference type="ChEBI" id="CHEBI:57540"/>
        <dbReference type="ChEBI" id="CHEBI:138282"/>
        <dbReference type="ChEBI" id="CHEBI:144029"/>
    </reaction>
    <physiologicalReaction direction="left-to-right" evidence="4">
        <dbReference type="Rhea" id="RHEA:60893"/>
    </physiologicalReaction>
</comment>
<evidence type="ECO:0000256" key="3">
    <source>
        <dbReference type="ARBA" id="ARBA00024564"/>
    </source>
</evidence>
<evidence type="ECO:0000259" key="7">
    <source>
        <dbReference type="Pfam" id="PF08652"/>
    </source>
</evidence>
<comment type="catalytic activity">
    <reaction evidence="3">
        <text>a 5'-end CoA-ribonucleoside in mRNA + H2O = 3'-dephospho-CoA + a 5'-end phospho-ribonucleoside in mRNA + H(+)</text>
        <dbReference type="Rhea" id="RHEA:67496"/>
        <dbReference type="Rhea" id="RHEA-COMP:15692"/>
        <dbReference type="Rhea" id="RHEA-COMP:17276"/>
        <dbReference type="ChEBI" id="CHEBI:15377"/>
        <dbReference type="ChEBI" id="CHEBI:15378"/>
        <dbReference type="ChEBI" id="CHEBI:57328"/>
        <dbReference type="ChEBI" id="CHEBI:138282"/>
        <dbReference type="ChEBI" id="CHEBI:172371"/>
    </reaction>
    <physiologicalReaction direction="left-to-right" evidence="3">
        <dbReference type="Rhea" id="RHEA:67497"/>
    </physiologicalReaction>
</comment>
<keyword evidence="5" id="KW-0460">Magnesium</keyword>
<feature type="region of interest" description="Disordered" evidence="6">
    <location>
        <begin position="1"/>
        <end position="53"/>
    </location>
</feature>
<keyword evidence="5" id="KW-0479">Metal-binding</keyword>
<evidence type="ECO:0000313" key="8">
    <source>
        <dbReference type="Ensembl" id="ENSMMOP00000018301.1"/>
    </source>
</evidence>
<dbReference type="PANTHER" id="PTHR12395:SF9">
    <property type="entry name" value="DECAPPING AND EXORIBONUCLEASE PROTEIN"/>
    <property type="match status" value="1"/>
</dbReference>
<dbReference type="InterPro" id="IPR013961">
    <property type="entry name" value="RAI1"/>
</dbReference>
<dbReference type="Proteomes" id="UP000261620">
    <property type="component" value="Unplaced"/>
</dbReference>
<sequence length="262" mass="30749">MDHHRSHSPNSSSRHHRSALRAEKDDGGRNPSDNKHFRPNHHKHQTGPTATRKELYERDFPVYKQPVEVGCFSLDSKRRFFNDDRQLRYYVAPDRNPHFDLRDGYRDRYIQRDDGVKEKLDHMLRWILANRSKVGSTVTAASALDVDFVTWRGHLTKLLTTPYETREGWLLAVTRFRGTLYISEVETEAARRERESRSERHVEMMYWGYKFEQYTCAGLDLPDPSGAVNTNEAFCTVVKTRLSQSLRFLISSRYITCSDVYN</sequence>
<comment type="subcellular location">
    <subcellularLocation>
        <location evidence="5">Nucleus</location>
    </subcellularLocation>
</comment>
<dbReference type="GO" id="GO:0000956">
    <property type="term" value="P:nuclear-transcribed mRNA catabolic process"/>
    <property type="evidence" value="ECO:0007669"/>
    <property type="project" value="TreeGrafter"/>
</dbReference>
<proteinExistence type="inferred from homology"/>
<reference evidence="8" key="2">
    <citation type="submission" date="2025-09" db="UniProtKB">
        <authorList>
            <consortium name="Ensembl"/>
        </authorList>
    </citation>
    <scope>IDENTIFICATION</scope>
</reference>
<dbReference type="GO" id="GO:0034353">
    <property type="term" value="F:mRNA 5'-diphosphatase activity"/>
    <property type="evidence" value="ECO:0007669"/>
    <property type="project" value="TreeGrafter"/>
</dbReference>
<comment type="cofactor">
    <cofactor evidence="5">
        <name>Mg(2+)</name>
        <dbReference type="ChEBI" id="CHEBI:18420"/>
    </cofactor>
    <text evidence="5">Binds 2 magnesium ions.</text>
</comment>
<keyword evidence="5" id="KW-0540">Nuclease</keyword>
<dbReference type="EC" id="3.6.1.-" evidence="5"/>
<protein>
    <recommendedName>
        <fullName evidence="5">Decapping nuclease</fullName>
        <ecNumber evidence="5">3.6.1.-</ecNumber>
    </recommendedName>
</protein>
<keyword evidence="5" id="KW-0378">Hydrolase</keyword>
<evidence type="ECO:0000256" key="5">
    <source>
        <dbReference type="RuleBase" id="RU367113"/>
    </source>
</evidence>
<dbReference type="Ensembl" id="ENSMMOT00000018599.1">
    <property type="protein sequence ID" value="ENSMMOP00000018301.1"/>
    <property type="gene ID" value="ENSMMOG00000013854.1"/>
</dbReference>
<feature type="compositionally biased region" description="Basic and acidic residues" evidence="6">
    <location>
        <begin position="20"/>
        <end position="36"/>
    </location>
</feature>
<dbReference type="PANTHER" id="PTHR12395">
    <property type="entry name" value="DOM-3 RELATED"/>
    <property type="match status" value="1"/>
</dbReference>
<keyword evidence="5" id="KW-0694">RNA-binding</keyword>
<keyword evidence="5" id="KW-0539">Nucleus</keyword>
<dbReference type="GO" id="GO:0003723">
    <property type="term" value="F:RNA binding"/>
    <property type="evidence" value="ECO:0007669"/>
    <property type="project" value="UniProtKB-KW"/>
</dbReference>
<dbReference type="STRING" id="94237.ENSMMOP00000018301"/>
<dbReference type="Pfam" id="PF08652">
    <property type="entry name" value="RAI1"/>
    <property type="match status" value="1"/>
</dbReference>
<evidence type="ECO:0000256" key="6">
    <source>
        <dbReference type="SAM" id="MobiDB-lite"/>
    </source>
</evidence>
<comment type="catalytic activity">
    <reaction evidence="2">
        <text>a 5'-end FAD-phospho-ribonucleoside in mRNA + H2O = a 5'-end phospho-ribonucleoside in mRNA + FAD + H(+)</text>
        <dbReference type="Rhea" id="RHEA:67492"/>
        <dbReference type="Rhea" id="RHEA-COMP:15692"/>
        <dbReference type="Rhea" id="RHEA-COMP:17275"/>
        <dbReference type="ChEBI" id="CHEBI:15377"/>
        <dbReference type="ChEBI" id="CHEBI:15378"/>
        <dbReference type="ChEBI" id="CHEBI:57692"/>
        <dbReference type="ChEBI" id="CHEBI:138282"/>
        <dbReference type="ChEBI" id="CHEBI:172372"/>
    </reaction>
    <physiologicalReaction direction="left-to-right" evidence="2">
        <dbReference type="Rhea" id="RHEA:67493"/>
    </physiologicalReaction>
</comment>
<keyword evidence="9" id="KW-1185">Reference proteome</keyword>
<dbReference type="InterPro" id="IPR039039">
    <property type="entry name" value="RAI1-like_fam"/>
</dbReference>
<dbReference type="GO" id="GO:0005634">
    <property type="term" value="C:nucleus"/>
    <property type="evidence" value="ECO:0007669"/>
    <property type="project" value="UniProtKB-SubCell"/>
</dbReference>
<comment type="similarity">
    <text evidence="1 5">Belongs to the DXO/Dom3Z family.</text>
</comment>
<dbReference type="GO" id="GO:0110155">
    <property type="term" value="P:NAD-cap decapping"/>
    <property type="evidence" value="ECO:0007669"/>
    <property type="project" value="TreeGrafter"/>
</dbReference>
<accession>A0A3Q3WKS6</accession>
<organism evidence="8 9">
    <name type="scientific">Mola mola</name>
    <name type="common">Ocean sunfish</name>
    <name type="synonym">Tetraodon mola</name>
    <dbReference type="NCBI Taxonomy" id="94237"/>
    <lineage>
        <taxon>Eukaryota</taxon>
        <taxon>Metazoa</taxon>
        <taxon>Chordata</taxon>
        <taxon>Craniata</taxon>
        <taxon>Vertebrata</taxon>
        <taxon>Euteleostomi</taxon>
        <taxon>Actinopterygii</taxon>
        <taxon>Neopterygii</taxon>
        <taxon>Teleostei</taxon>
        <taxon>Neoteleostei</taxon>
        <taxon>Acanthomorphata</taxon>
        <taxon>Eupercaria</taxon>
        <taxon>Tetraodontiformes</taxon>
        <taxon>Molidae</taxon>
        <taxon>Mola</taxon>
    </lineage>
</organism>
<dbReference type="GO" id="GO:0005829">
    <property type="term" value="C:cytosol"/>
    <property type="evidence" value="ECO:0007669"/>
    <property type="project" value="TreeGrafter"/>
</dbReference>
<keyword evidence="5" id="KW-0547">Nucleotide-binding</keyword>